<dbReference type="AlphaFoldDB" id="A0A2R8CD76"/>
<keyword evidence="1" id="KW-0812">Transmembrane</keyword>
<dbReference type="EMBL" id="ONZG01000011">
    <property type="protein sequence ID" value="SPJ30410.1"/>
    <property type="molecule type" value="Genomic_DNA"/>
</dbReference>
<dbReference type="Proteomes" id="UP000244898">
    <property type="component" value="Unassembled WGS sequence"/>
</dbReference>
<feature type="transmembrane region" description="Helical" evidence="1">
    <location>
        <begin position="6"/>
        <end position="27"/>
    </location>
</feature>
<evidence type="ECO:0000313" key="4">
    <source>
        <dbReference type="Proteomes" id="UP000244898"/>
    </source>
</evidence>
<proteinExistence type="predicted"/>
<keyword evidence="1" id="KW-1133">Transmembrane helix</keyword>
<dbReference type="RefSeq" id="WP_108790860.1">
    <property type="nucleotide sequence ID" value="NZ_ONZG01000011.1"/>
</dbReference>
<dbReference type="NCBIfam" id="NF047864">
    <property type="entry name" value="CBU_0592_membra"/>
    <property type="match status" value="1"/>
</dbReference>
<gene>
    <name evidence="3" type="ORF">TRM7615_03943</name>
</gene>
<evidence type="ECO:0000259" key="2">
    <source>
        <dbReference type="Pfam" id="PF26604"/>
    </source>
</evidence>
<keyword evidence="4" id="KW-1185">Reference proteome</keyword>
<dbReference type="InterPro" id="IPR058058">
    <property type="entry name" value="CBU_0592-like"/>
</dbReference>
<name>A0A2R8CD76_9RHOB</name>
<feature type="transmembrane region" description="Helical" evidence="1">
    <location>
        <begin position="62"/>
        <end position="80"/>
    </location>
</feature>
<protein>
    <recommendedName>
        <fullName evidence="2">CBU-0592-like domain-containing protein</fullName>
    </recommendedName>
</protein>
<evidence type="ECO:0000313" key="3">
    <source>
        <dbReference type="EMBL" id="SPJ30410.1"/>
    </source>
</evidence>
<evidence type="ECO:0000256" key="1">
    <source>
        <dbReference type="SAM" id="Phobius"/>
    </source>
</evidence>
<dbReference type="Pfam" id="PF26604">
    <property type="entry name" value="CBU_0592"/>
    <property type="match status" value="1"/>
</dbReference>
<feature type="domain" description="CBU-0592-like" evidence="2">
    <location>
        <begin position="12"/>
        <end position="86"/>
    </location>
</feature>
<sequence>MSEFISTLSWPDAIGTLGTLIIAFAYFATQMRYLNSDDLMFPVVNLLGALLLIYSLSHNFNLASILMEGFWIIISVVGIVQNLRARRSG</sequence>
<accession>A0A2R8CD76</accession>
<feature type="transmembrane region" description="Helical" evidence="1">
    <location>
        <begin position="39"/>
        <end position="56"/>
    </location>
</feature>
<organism evidence="3 4">
    <name type="scientific">Falsiruegeria mediterranea M17</name>
    <dbReference type="NCBI Taxonomy" id="1200281"/>
    <lineage>
        <taxon>Bacteria</taxon>
        <taxon>Pseudomonadati</taxon>
        <taxon>Pseudomonadota</taxon>
        <taxon>Alphaproteobacteria</taxon>
        <taxon>Rhodobacterales</taxon>
        <taxon>Roseobacteraceae</taxon>
        <taxon>Falsiruegeria</taxon>
    </lineage>
</organism>
<keyword evidence="1" id="KW-0472">Membrane</keyword>
<reference evidence="4" key="1">
    <citation type="submission" date="2018-03" db="EMBL/GenBank/DDBJ databases">
        <authorList>
            <person name="Rodrigo-Torres L."/>
            <person name="Arahal R. D."/>
            <person name="Lucena T."/>
        </authorList>
    </citation>
    <scope>NUCLEOTIDE SEQUENCE [LARGE SCALE GENOMIC DNA]</scope>
    <source>
        <strain evidence="4">CECT 7615</strain>
    </source>
</reference>
<dbReference type="OrthoDB" id="7273604at2"/>